<dbReference type="EMBL" id="VKKZ01000020">
    <property type="protein sequence ID" value="KAA6434430.1"/>
    <property type="molecule type" value="Genomic_DNA"/>
</dbReference>
<keyword evidence="1 4" id="KW-0808">Transferase</keyword>
<evidence type="ECO:0000313" key="4">
    <source>
        <dbReference type="EMBL" id="KAA6434430.1"/>
    </source>
</evidence>
<dbReference type="AlphaFoldDB" id="A0A5M8QHM1"/>
<evidence type="ECO:0000259" key="3">
    <source>
        <dbReference type="PROSITE" id="PS51186"/>
    </source>
</evidence>
<evidence type="ECO:0000256" key="1">
    <source>
        <dbReference type="ARBA" id="ARBA00022679"/>
    </source>
</evidence>
<reference evidence="4 6" key="2">
    <citation type="submission" date="2019-09" db="EMBL/GenBank/DDBJ databases">
        <title>A bacterium isolated from glacier soil.</title>
        <authorList>
            <person name="Liu Q."/>
        </authorList>
    </citation>
    <scope>NUCLEOTIDE SEQUENCE [LARGE SCALE GENOMIC DNA]</scope>
    <source>
        <strain evidence="4 6">MDT1-10-3</strain>
    </source>
</reference>
<evidence type="ECO:0000313" key="7">
    <source>
        <dbReference type="Proteomes" id="UP001570846"/>
    </source>
</evidence>
<feature type="domain" description="N-acetyltransferase" evidence="3">
    <location>
        <begin position="3"/>
        <end position="166"/>
    </location>
</feature>
<evidence type="ECO:0000256" key="2">
    <source>
        <dbReference type="ARBA" id="ARBA00023315"/>
    </source>
</evidence>
<dbReference type="OrthoDB" id="9789603at2"/>
<sequence length="179" mass="20480">MEIEIKEIEQGRIPELVTYVREFRKGLFPMIDHSVIPEDLANFEACYVQDEKAVFLVASEADGTIIGTIGMRRYDHRFPHLDYSGQVANEVLKLFVEPAYRKMGLGRSLVNALKEEATRRGVETLYLHTHPFLSGAKEFWTKQGFQMVCQDDTEVFRTIHMDLALLQTVNARAYGHGVT</sequence>
<keyword evidence="7" id="KW-1185">Reference proteome</keyword>
<dbReference type="InterPro" id="IPR016181">
    <property type="entry name" value="Acyl_CoA_acyltransferase"/>
</dbReference>
<dbReference type="Proteomes" id="UP001570846">
    <property type="component" value="Unassembled WGS sequence"/>
</dbReference>
<dbReference type="EC" id="2.3.-.-" evidence="5"/>
<dbReference type="SUPFAM" id="SSF55729">
    <property type="entry name" value="Acyl-CoA N-acyltransferases (Nat)"/>
    <property type="match status" value="1"/>
</dbReference>
<gene>
    <name evidence="5" type="ORF">ACD591_03470</name>
    <name evidence="4" type="ORF">FOE74_09545</name>
</gene>
<dbReference type="CDD" id="cd04301">
    <property type="entry name" value="NAT_SF"/>
    <property type="match status" value="1"/>
</dbReference>
<comment type="caution">
    <text evidence="4">The sequence shown here is derived from an EMBL/GenBank/DDBJ whole genome shotgun (WGS) entry which is preliminary data.</text>
</comment>
<dbReference type="EMBL" id="JBGOGF010000002">
    <property type="protein sequence ID" value="MFA1770338.1"/>
    <property type="molecule type" value="Genomic_DNA"/>
</dbReference>
<evidence type="ECO:0000313" key="6">
    <source>
        <dbReference type="Proteomes" id="UP000323866"/>
    </source>
</evidence>
<dbReference type="InterPro" id="IPR000182">
    <property type="entry name" value="GNAT_dom"/>
</dbReference>
<proteinExistence type="predicted"/>
<reference evidence="5 7" key="3">
    <citation type="submission" date="2024-08" db="EMBL/GenBank/DDBJ databases">
        <authorList>
            <person name="Wei W."/>
        </authorList>
    </citation>
    <scope>NUCLEOTIDE SEQUENCE [LARGE SCALE GENOMIC DNA]</scope>
    <source>
        <strain evidence="5 7">XU2</strain>
    </source>
</reference>
<organism evidence="4 6">
    <name type="scientific">Rufibacter glacialis</name>
    <dbReference type="NCBI Taxonomy" id="1259555"/>
    <lineage>
        <taxon>Bacteria</taxon>
        <taxon>Pseudomonadati</taxon>
        <taxon>Bacteroidota</taxon>
        <taxon>Cytophagia</taxon>
        <taxon>Cytophagales</taxon>
        <taxon>Hymenobacteraceae</taxon>
        <taxon>Rufibacter</taxon>
    </lineage>
</organism>
<dbReference type="PROSITE" id="PS51186">
    <property type="entry name" value="GNAT"/>
    <property type="match status" value="1"/>
</dbReference>
<keyword evidence="2 5" id="KW-0012">Acyltransferase</keyword>
<dbReference type="GO" id="GO:0016747">
    <property type="term" value="F:acyltransferase activity, transferring groups other than amino-acyl groups"/>
    <property type="evidence" value="ECO:0007669"/>
    <property type="project" value="InterPro"/>
</dbReference>
<reference evidence="4 6" key="1">
    <citation type="submission" date="2019-07" db="EMBL/GenBank/DDBJ databases">
        <authorList>
            <person name="Qu J.-H."/>
        </authorList>
    </citation>
    <scope>NUCLEOTIDE SEQUENCE [LARGE SCALE GENOMIC DNA]</scope>
    <source>
        <strain evidence="4 6">MDT1-10-3</strain>
    </source>
</reference>
<dbReference type="RefSeq" id="WP_149098373.1">
    <property type="nucleotide sequence ID" value="NZ_BMMG01000003.1"/>
</dbReference>
<dbReference type="Pfam" id="PF00583">
    <property type="entry name" value="Acetyltransf_1"/>
    <property type="match status" value="1"/>
</dbReference>
<evidence type="ECO:0000313" key="5">
    <source>
        <dbReference type="EMBL" id="MFA1770338.1"/>
    </source>
</evidence>
<dbReference type="PANTHER" id="PTHR43877">
    <property type="entry name" value="AMINOALKYLPHOSPHONATE N-ACETYLTRANSFERASE-RELATED-RELATED"/>
    <property type="match status" value="1"/>
</dbReference>
<dbReference type="Proteomes" id="UP000323866">
    <property type="component" value="Unassembled WGS sequence"/>
</dbReference>
<dbReference type="Gene3D" id="3.40.630.30">
    <property type="match status" value="1"/>
</dbReference>
<accession>A0A5M8QHM1</accession>
<name>A0A5M8QHM1_9BACT</name>
<dbReference type="InterPro" id="IPR050832">
    <property type="entry name" value="Bact_Acetyltransf"/>
</dbReference>
<protein>
    <submittedName>
        <fullName evidence="4">GNAT family N-acetyltransferase</fullName>
        <ecNumber evidence="5">2.3.-.-</ecNumber>
    </submittedName>
</protein>